<dbReference type="Proteomes" id="UP000033947">
    <property type="component" value="Unassembled WGS sequence"/>
</dbReference>
<dbReference type="PANTHER" id="PTHR47618:SF1">
    <property type="entry name" value="BIFUNCTIONAL OLIGORIBONUCLEASE AND PAP PHOSPHATASE NRNA"/>
    <property type="match status" value="1"/>
</dbReference>
<dbReference type="SUPFAM" id="SSF64182">
    <property type="entry name" value="DHH phosphoesterases"/>
    <property type="match status" value="1"/>
</dbReference>
<evidence type="ECO:0000313" key="1">
    <source>
        <dbReference type="EMBL" id="KKS03500.1"/>
    </source>
</evidence>
<sequence length="212" mass="22592">MPELDLETKIKELLGTAHKVAIVPSVVDGADSFASAVGLYRMLSGAGKDAAILYPGTVPAGLEGITEGINISTSMGNRSLVVSIDYSGTTASKVNYTTENDVLSFYLTPVDHGFDLSKVKAEITGPDFDLYITIGVQSPEDTGALKDQLQAEISKSKVLNIDNNSLNTRFGTIYTVDASMETLSLLILNKAPKWGLTIDQRSAKALTMGISR</sequence>
<dbReference type="AlphaFoldDB" id="A0A0G0VRG9"/>
<organism evidence="1 2">
    <name type="scientific">candidate division WWE3 bacterium GW2011_GWC2_41_23</name>
    <dbReference type="NCBI Taxonomy" id="1619123"/>
    <lineage>
        <taxon>Bacteria</taxon>
        <taxon>Katanobacteria</taxon>
    </lineage>
</organism>
<dbReference type="InterPro" id="IPR038763">
    <property type="entry name" value="DHH_sf"/>
</dbReference>
<dbReference type="PANTHER" id="PTHR47618">
    <property type="entry name" value="BIFUNCTIONAL OLIGORIBONUCLEASE AND PAP PHOSPHATASE NRNA"/>
    <property type="match status" value="1"/>
</dbReference>
<dbReference type="Gene3D" id="3.90.1640.10">
    <property type="entry name" value="inorganic pyrophosphatase (n-terminal core)"/>
    <property type="match status" value="2"/>
</dbReference>
<comment type="caution">
    <text evidence="1">The sequence shown here is derived from an EMBL/GenBank/DDBJ whole genome shotgun (WGS) entry which is preliminary data.</text>
</comment>
<accession>A0A0G0VRG9</accession>
<dbReference type="EMBL" id="LCBB01000002">
    <property type="protein sequence ID" value="KKS03500.1"/>
    <property type="molecule type" value="Genomic_DNA"/>
</dbReference>
<gene>
    <name evidence="1" type="ORF">UU55_C0002G0105</name>
</gene>
<name>A0A0G0VRG9_UNCKA</name>
<reference evidence="1 2" key="1">
    <citation type="journal article" date="2015" name="Nature">
        <title>rRNA introns, odd ribosomes, and small enigmatic genomes across a large radiation of phyla.</title>
        <authorList>
            <person name="Brown C.T."/>
            <person name="Hug L.A."/>
            <person name="Thomas B.C."/>
            <person name="Sharon I."/>
            <person name="Castelle C.J."/>
            <person name="Singh A."/>
            <person name="Wilkins M.J."/>
            <person name="Williams K.H."/>
            <person name="Banfield J.F."/>
        </authorList>
    </citation>
    <scope>NUCLEOTIDE SEQUENCE [LARGE SCALE GENOMIC DNA]</scope>
</reference>
<protein>
    <submittedName>
        <fullName evidence="1">Uncharacterized protein</fullName>
    </submittedName>
</protein>
<evidence type="ECO:0000313" key="2">
    <source>
        <dbReference type="Proteomes" id="UP000033947"/>
    </source>
</evidence>
<dbReference type="InterPro" id="IPR051319">
    <property type="entry name" value="Oligoribo/pAp-PDE_c-di-AMP_PDE"/>
</dbReference>
<proteinExistence type="predicted"/>